<proteinExistence type="predicted"/>
<dbReference type="InterPro" id="IPR058031">
    <property type="entry name" value="AAA_lid_NorR"/>
</dbReference>
<evidence type="ECO:0000259" key="7">
    <source>
        <dbReference type="PROSITE" id="PS50045"/>
    </source>
</evidence>
<protein>
    <submittedName>
        <fullName evidence="9">Sigma-54-dependent Fis family transcriptional regulator</fullName>
    </submittedName>
</protein>
<organism evidence="9 10">
    <name type="scientific">Wenzhouxiangella sediminis</name>
    <dbReference type="NCBI Taxonomy" id="1792836"/>
    <lineage>
        <taxon>Bacteria</taxon>
        <taxon>Pseudomonadati</taxon>
        <taxon>Pseudomonadota</taxon>
        <taxon>Gammaproteobacteria</taxon>
        <taxon>Chromatiales</taxon>
        <taxon>Wenzhouxiangellaceae</taxon>
        <taxon>Wenzhouxiangella</taxon>
    </lineage>
</organism>
<evidence type="ECO:0000256" key="2">
    <source>
        <dbReference type="ARBA" id="ARBA00022840"/>
    </source>
</evidence>
<gene>
    <name evidence="9" type="ORF">DZC52_09085</name>
</gene>
<dbReference type="Gene3D" id="1.10.8.60">
    <property type="match status" value="1"/>
</dbReference>
<dbReference type="Proteomes" id="UP000260351">
    <property type="component" value="Unassembled WGS sequence"/>
</dbReference>
<dbReference type="Gene3D" id="3.40.50.300">
    <property type="entry name" value="P-loop containing nucleotide triphosphate hydrolases"/>
    <property type="match status" value="1"/>
</dbReference>
<dbReference type="InterPro" id="IPR027417">
    <property type="entry name" value="P-loop_NTPase"/>
</dbReference>
<dbReference type="GO" id="GO:0006355">
    <property type="term" value="P:regulation of DNA-templated transcription"/>
    <property type="evidence" value="ECO:0007669"/>
    <property type="project" value="InterPro"/>
</dbReference>
<dbReference type="Pfam" id="PF25601">
    <property type="entry name" value="AAA_lid_14"/>
    <property type="match status" value="1"/>
</dbReference>
<keyword evidence="4" id="KW-0238">DNA-binding</keyword>
<evidence type="ECO:0000313" key="10">
    <source>
        <dbReference type="Proteomes" id="UP000260351"/>
    </source>
</evidence>
<dbReference type="SMART" id="SM00448">
    <property type="entry name" value="REC"/>
    <property type="match status" value="1"/>
</dbReference>
<keyword evidence="3" id="KW-0805">Transcription regulation</keyword>
<dbReference type="GO" id="GO:0043565">
    <property type="term" value="F:sequence-specific DNA binding"/>
    <property type="evidence" value="ECO:0007669"/>
    <property type="project" value="InterPro"/>
</dbReference>
<evidence type="ECO:0000259" key="8">
    <source>
        <dbReference type="PROSITE" id="PS50110"/>
    </source>
</evidence>
<dbReference type="PROSITE" id="PS50045">
    <property type="entry name" value="SIGMA54_INTERACT_4"/>
    <property type="match status" value="1"/>
</dbReference>
<dbReference type="Gene3D" id="1.10.10.60">
    <property type="entry name" value="Homeodomain-like"/>
    <property type="match status" value="1"/>
</dbReference>
<keyword evidence="5" id="KW-0804">Transcription</keyword>
<dbReference type="InterPro" id="IPR002197">
    <property type="entry name" value="HTH_Fis"/>
</dbReference>
<dbReference type="GO" id="GO:0000160">
    <property type="term" value="P:phosphorelay signal transduction system"/>
    <property type="evidence" value="ECO:0007669"/>
    <property type="project" value="InterPro"/>
</dbReference>
<dbReference type="EMBL" id="QUZK01000037">
    <property type="protein sequence ID" value="RFF30223.1"/>
    <property type="molecule type" value="Genomic_DNA"/>
</dbReference>
<dbReference type="SMART" id="SM00382">
    <property type="entry name" value="AAA"/>
    <property type="match status" value="1"/>
</dbReference>
<comment type="caution">
    <text evidence="9">The sequence shown here is derived from an EMBL/GenBank/DDBJ whole genome shotgun (WGS) entry which is preliminary data.</text>
</comment>
<dbReference type="InterPro" id="IPR001789">
    <property type="entry name" value="Sig_transdc_resp-reg_receiver"/>
</dbReference>
<dbReference type="Gene3D" id="3.40.50.2300">
    <property type="match status" value="1"/>
</dbReference>
<dbReference type="OrthoDB" id="9804019at2"/>
<dbReference type="GO" id="GO:0005524">
    <property type="term" value="F:ATP binding"/>
    <property type="evidence" value="ECO:0007669"/>
    <property type="project" value="UniProtKB-KW"/>
</dbReference>
<dbReference type="SUPFAM" id="SSF46689">
    <property type="entry name" value="Homeodomain-like"/>
    <property type="match status" value="1"/>
</dbReference>
<dbReference type="InterPro" id="IPR025944">
    <property type="entry name" value="Sigma_54_int_dom_CS"/>
</dbReference>
<dbReference type="SUPFAM" id="SSF52540">
    <property type="entry name" value="P-loop containing nucleoside triphosphate hydrolases"/>
    <property type="match status" value="1"/>
</dbReference>
<keyword evidence="1" id="KW-0547">Nucleotide-binding</keyword>
<keyword evidence="6" id="KW-0597">Phosphoprotein</keyword>
<dbReference type="PROSITE" id="PS00688">
    <property type="entry name" value="SIGMA54_INTERACT_3"/>
    <property type="match status" value="1"/>
</dbReference>
<sequence length="458" mass="50339">MSRSSPSPARILVVDDQRDVLEALRLLLKGEGFLVDLVNSPAAALEALQHDDFDAVIADLNYTRDTTSGEEGLELVECIQSLDSRLPVIVMTAWATIGVAVEAMRRGARDFIEKPWDNHRLLSVLNTQVELGCALRRSDRLAAENDLLRQAGDEGFIADSPAMQEVVRLIHRVAPADVAVLITGEPGTGKGVVARKIEQLSKRHGKPFISVNMGSVPEAVFESEMFGHVKGAFTDASQNRTGRFELADGGTLFLDEIGNVPASQQAKLLRVLETGEYEPVGSSRTQRADVRLISATNADLDEMVRAGEFRKDLFFRVNTVEIPLPPLRERREDILPLARHALAQLASRYGGSPEGFERCALEAMQAYAWPGNVRELLHVIERAVLLSKGPRIAAEDLRLDHAPAPATSLEHMTLDDAERVLIRNALHRTGGNVNQAAEDLGVSRSALYRRIEKYGLLK</sequence>
<dbReference type="InterPro" id="IPR003593">
    <property type="entry name" value="AAA+_ATPase"/>
</dbReference>
<dbReference type="SUPFAM" id="SSF52172">
    <property type="entry name" value="CheY-like"/>
    <property type="match status" value="1"/>
</dbReference>
<evidence type="ECO:0000256" key="4">
    <source>
        <dbReference type="ARBA" id="ARBA00023125"/>
    </source>
</evidence>
<keyword evidence="10" id="KW-1185">Reference proteome</keyword>
<feature type="domain" description="Response regulatory" evidence="8">
    <location>
        <begin position="10"/>
        <end position="129"/>
    </location>
</feature>
<reference evidence="9 10" key="1">
    <citation type="submission" date="2018-08" db="EMBL/GenBank/DDBJ databases">
        <title>Wenzhouxiangella salilacus sp. nov., a novel bacterium isolated from a saline lake in Xinjiang Province, China.</title>
        <authorList>
            <person name="Han S."/>
        </authorList>
    </citation>
    <scope>NUCLEOTIDE SEQUENCE [LARGE SCALE GENOMIC DNA]</scope>
    <source>
        <strain evidence="9 10">XDB06</strain>
    </source>
</reference>
<dbReference type="PRINTS" id="PR01590">
    <property type="entry name" value="HTHFIS"/>
</dbReference>
<evidence type="ECO:0000313" key="9">
    <source>
        <dbReference type="EMBL" id="RFF30223.1"/>
    </source>
</evidence>
<dbReference type="InterPro" id="IPR009057">
    <property type="entry name" value="Homeodomain-like_sf"/>
</dbReference>
<dbReference type="PROSITE" id="PS00676">
    <property type="entry name" value="SIGMA54_INTERACT_2"/>
    <property type="match status" value="1"/>
</dbReference>
<dbReference type="AlphaFoldDB" id="A0A3E1K832"/>
<dbReference type="PANTHER" id="PTHR32071">
    <property type="entry name" value="TRANSCRIPTIONAL REGULATORY PROTEIN"/>
    <property type="match status" value="1"/>
</dbReference>
<feature type="domain" description="Sigma-54 factor interaction" evidence="7">
    <location>
        <begin position="156"/>
        <end position="385"/>
    </location>
</feature>
<dbReference type="InterPro" id="IPR025943">
    <property type="entry name" value="Sigma_54_int_dom_ATP-bd_2"/>
</dbReference>
<keyword evidence="2" id="KW-0067">ATP-binding</keyword>
<feature type="modified residue" description="4-aspartylphosphate" evidence="6">
    <location>
        <position position="59"/>
    </location>
</feature>
<dbReference type="CDD" id="cd00009">
    <property type="entry name" value="AAA"/>
    <property type="match status" value="1"/>
</dbReference>
<dbReference type="InterPro" id="IPR002078">
    <property type="entry name" value="Sigma_54_int"/>
</dbReference>
<dbReference type="RefSeq" id="WP_116650824.1">
    <property type="nucleotide sequence ID" value="NZ_QUZK01000037.1"/>
</dbReference>
<dbReference type="Pfam" id="PF00158">
    <property type="entry name" value="Sigma54_activat"/>
    <property type="match status" value="1"/>
</dbReference>
<dbReference type="InterPro" id="IPR011006">
    <property type="entry name" value="CheY-like_superfamily"/>
</dbReference>
<dbReference type="FunFam" id="3.40.50.300:FF:000006">
    <property type="entry name" value="DNA-binding transcriptional regulator NtrC"/>
    <property type="match status" value="1"/>
</dbReference>
<evidence type="ECO:0000256" key="3">
    <source>
        <dbReference type="ARBA" id="ARBA00023015"/>
    </source>
</evidence>
<evidence type="ECO:0000256" key="5">
    <source>
        <dbReference type="ARBA" id="ARBA00023163"/>
    </source>
</evidence>
<dbReference type="Pfam" id="PF00072">
    <property type="entry name" value="Response_reg"/>
    <property type="match status" value="1"/>
</dbReference>
<evidence type="ECO:0000256" key="6">
    <source>
        <dbReference type="PROSITE-ProRule" id="PRU00169"/>
    </source>
</evidence>
<name>A0A3E1K832_9GAMM</name>
<accession>A0A3E1K832</accession>
<evidence type="ECO:0000256" key="1">
    <source>
        <dbReference type="ARBA" id="ARBA00022741"/>
    </source>
</evidence>
<dbReference type="PROSITE" id="PS50110">
    <property type="entry name" value="RESPONSE_REGULATORY"/>
    <property type="match status" value="1"/>
</dbReference>
<dbReference type="Pfam" id="PF02954">
    <property type="entry name" value="HTH_8"/>
    <property type="match status" value="1"/>
</dbReference>